<evidence type="ECO:0000313" key="4">
    <source>
        <dbReference type="Proteomes" id="UP000638353"/>
    </source>
</evidence>
<gene>
    <name evidence="3" type="ORF">GCM10010334_15070</name>
</gene>
<evidence type="ECO:0000259" key="2">
    <source>
        <dbReference type="Pfam" id="PF00149"/>
    </source>
</evidence>
<dbReference type="InterPro" id="IPR029052">
    <property type="entry name" value="Metallo-depent_PP-like"/>
</dbReference>
<dbReference type="AlphaFoldDB" id="A0A919C8V4"/>
<comment type="caution">
    <text evidence="3">The sequence shown here is derived from an EMBL/GenBank/DDBJ whole genome shotgun (WGS) entry which is preliminary data.</text>
</comment>
<accession>A0A919C8V4</accession>
<reference evidence="3" key="2">
    <citation type="submission" date="2020-09" db="EMBL/GenBank/DDBJ databases">
        <authorList>
            <person name="Sun Q."/>
            <person name="Ohkuma M."/>
        </authorList>
    </citation>
    <scope>NUCLEOTIDE SEQUENCE</scope>
    <source>
        <strain evidence="3">JCM 4637</strain>
    </source>
</reference>
<dbReference type="Gene3D" id="3.60.21.10">
    <property type="match status" value="1"/>
</dbReference>
<dbReference type="PANTHER" id="PTHR11575">
    <property type="entry name" value="5'-NUCLEOTIDASE-RELATED"/>
    <property type="match status" value="1"/>
</dbReference>
<protein>
    <recommendedName>
        <fullName evidence="2">Calcineurin-like phosphoesterase domain-containing protein</fullName>
    </recommendedName>
</protein>
<name>A0A919C8V4_9ACTN</name>
<evidence type="ECO:0000313" key="3">
    <source>
        <dbReference type="EMBL" id="GHC84801.1"/>
    </source>
</evidence>
<dbReference type="GO" id="GO:0009166">
    <property type="term" value="P:nucleotide catabolic process"/>
    <property type="evidence" value="ECO:0007669"/>
    <property type="project" value="InterPro"/>
</dbReference>
<dbReference type="Proteomes" id="UP000638353">
    <property type="component" value="Unassembled WGS sequence"/>
</dbReference>
<dbReference type="PANTHER" id="PTHR11575:SF24">
    <property type="entry name" value="5'-NUCLEOTIDASE"/>
    <property type="match status" value="1"/>
</dbReference>
<feature type="domain" description="Calcineurin-like phosphoesterase" evidence="2">
    <location>
        <begin position="7"/>
        <end position="192"/>
    </location>
</feature>
<evidence type="ECO:0000256" key="1">
    <source>
        <dbReference type="RuleBase" id="RU362119"/>
    </source>
</evidence>
<dbReference type="GO" id="GO:0016787">
    <property type="term" value="F:hydrolase activity"/>
    <property type="evidence" value="ECO:0007669"/>
    <property type="project" value="UniProtKB-KW"/>
</dbReference>
<keyword evidence="1" id="KW-0547">Nucleotide-binding</keyword>
<dbReference type="RefSeq" id="WP_189822672.1">
    <property type="nucleotide sequence ID" value="NZ_BMVC01000002.1"/>
</dbReference>
<dbReference type="InterPro" id="IPR006179">
    <property type="entry name" value="5_nucleotidase/apyrase"/>
</dbReference>
<sequence length="397" mass="43206">MTRELQRIVATTDVHSAFTDALPLLTHLHAARQDSLVVDCGDFFEGSGYYRLGNGRIERQLLTTLYDVIAPGNHGWAHHFEPDLHRLTVCANAVADTTGDALFRRLHLAEICGRRVAVTGIIGVQAFNAIPCAQRAGHHETDPVQALRELMLAHRHEADSWILLSHSGFAEDLKIAAACPFLDVIFSGHCHSERYGPEHVGDTLVLKGPELAAGHAFAEPVGAGWAARTASFPATSPRPPTELSALHKEIETYRRSLAEPLGTISVPYRNRPLDRRALLQEIASRLHTGLGAEAVLLNETALRTTPLGESLTRGDLLTIEPFGNHLVHAHLTDGPRLAELAHTTGPLVTAPDTFPTHTRTVLTTDYLADTFLGGHTRQAAFPLVQAVQHVLTGGERQ</sequence>
<dbReference type="SUPFAM" id="SSF56300">
    <property type="entry name" value="Metallo-dependent phosphatases"/>
    <property type="match status" value="1"/>
</dbReference>
<keyword evidence="1" id="KW-0378">Hydrolase</keyword>
<reference evidence="3" key="1">
    <citation type="journal article" date="2014" name="Int. J. Syst. Evol. Microbiol.">
        <title>Complete genome sequence of Corynebacterium casei LMG S-19264T (=DSM 44701T), isolated from a smear-ripened cheese.</title>
        <authorList>
            <consortium name="US DOE Joint Genome Institute (JGI-PGF)"/>
            <person name="Walter F."/>
            <person name="Albersmeier A."/>
            <person name="Kalinowski J."/>
            <person name="Ruckert C."/>
        </authorList>
    </citation>
    <scope>NUCLEOTIDE SEQUENCE</scope>
    <source>
        <strain evidence="3">JCM 4637</strain>
    </source>
</reference>
<dbReference type="InterPro" id="IPR004843">
    <property type="entry name" value="Calcineurin-like_PHP"/>
</dbReference>
<dbReference type="EMBL" id="BMVC01000002">
    <property type="protein sequence ID" value="GHC84801.1"/>
    <property type="molecule type" value="Genomic_DNA"/>
</dbReference>
<comment type="similarity">
    <text evidence="1">Belongs to the 5'-nucleotidase family.</text>
</comment>
<proteinExistence type="inferred from homology"/>
<dbReference type="GO" id="GO:0000166">
    <property type="term" value="F:nucleotide binding"/>
    <property type="evidence" value="ECO:0007669"/>
    <property type="project" value="UniProtKB-KW"/>
</dbReference>
<organism evidence="3 4">
    <name type="scientific">Streptomyces finlayi</name>
    <dbReference type="NCBI Taxonomy" id="67296"/>
    <lineage>
        <taxon>Bacteria</taxon>
        <taxon>Bacillati</taxon>
        <taxon>Actinomycetota</taxon>
        <taxon>Actinomycetes</taxon>
        <taxon>Kitasatosporales</taxon>
        <taxon>Streptomycetaceae</taxon>
        <taxon>Streptomyces</taxon>
    </lineage>
</organism>
<dbReference type="Pfam" id="PF00149">
    <property type="entry name" value="Metallophos"/>
    <property type="match status" value="1"/>
</dbReference>
<dbReference type="PRINTS" id="PR01607">
    <property type="entry name" value="APYRASEFAMLY"/>
</dbReference>